<dbReference type="PANTHER" id="PTHR11360">
    <property type="entry name" value="MONOCARBOXYLATE TRANSPORTER"/>
    <property type="match status" value="1"/>
</dbReference>
<evidence type="ECO:0000313" key="6">
    <source>
        <dbReference type="EMBL" id="KAF9755906.1"/>
    </source>
</evidence>
<feature type="transmembrane region" description="Helical" evidence="4">
    <location>
        <begin position="373"/>
        <end position="397"/>
    </location>
</feature>
<accession>A0A8H7NHT6</accession>
<feature type="transmembrane region" description="Helical" evidence="4">
    <location>
        <begin position="439"/>
        <end position="459"/>
    </location>
</feature>
<dbReference type="InterPro" id="IPR011701">
    <property type="entry name" value="MFS"/>
</dbReference>
<feature type="transmembrane region" description="Helical" evidence="4">
    <location>
        <begin position="239"/>
        <end position="259"/>
    </location>
</feature>
<dbReference type="Proteomes" id="UP000616885">
    <property type="component" value="Unassembled WGS sequence"/>
</dbReference>
<dbReference type="AlphaFoldDB" id="A0A8H7NHT6"/>
<dbReference type="SUPFAM" id="SSF103473">
    <property type="entry name" value="MFS general substrate transporter"/>
    <property type="match status" value="1"/>
</dbReference>
<evidence type="ECO:0000256" key="2">
    <source>
        <dbReference type="ARBA" id="ARBA00006727"/>
    </source>
</evidence>
<feature type="transmembrane region" description="Helical" evidence="4">
    <location>
        <begin position="316"/>
        <end position="335"/>
    </location>
</feature>
<feature type="transmembrane region" description="Helical" evidence="4">
    <location>
        <begin position="283"/>
        <end position="304"/>
    </location>
</feature>
<evidence type="ECO:0000259" key="5">
    <source>
        <dbReference type="PROSITE" id="PS50850"/>
    </source>
</evidence>
<keyword evidence="4" id="KW-0812">Transmembrane</keyword>
<dbReference type="PANTHER" id="PTHR11360:SF130">
    <property type="entry name" value="MAJOR FACILITATOR SUPERFAMILY (MFS) PROFILE DOMAIN-CONTAINING PROTEIN-RELATED"/>
    <property type="match status" value="1"/>
</dbReference>
<dbReference type="InterPro" id="IPR036259">
    <property type="entry name" value="MFS_trans_sf"/>
</dbReference>
<feature type="transmembrane region" description="Helical" evidence="4">
    <location>
        <begin position="120"/>
        <end position="138"/>
    </location>
</feature>
<comment type="similarity">
    <text evidence="2">Belongs to the major facilitator superfamily. Monocarboxylate porter (TC 2.A.1.13) family.</text>
</comment>
<dbReference type="InterPro" id="IPR050327">
    <property type="entry name" value="Proton-linked_MCT"/>
</dbReference>
<feature type="compositionally biased region" description="Basic and acidic residues" evidence="3">
    <location>
        <begin position="10"/>
        <end position="22"/>
    </location>
</feature>
<comment type="caution">
    <text evidence="6">The sequence shown here is derived from an EMBL/GenBank/DDBJ whole genome shotgun (WGS) entry which is preliminary data.</text>
</comment>
<dbReference type="Pfam" id="PF07690">
    <property type="entry name" value="MFS_1"/>
    <property type="match status" value="1"/>
</dbReference>
<feature type="domain" description="Major facilitator superfamily (MFS) profile" evidence="5">
    <location>
        <begin position="81"/>
        <end position="463"/>
    </location>
</feature>
<dbReference type="GO" id="GO:0016020">
    <property type="term" value="C:membrane"/>
    <property type="evidence" value="ECO:0007669"/>
    <property type="project" value="UniProtKB-SubCell"/>
</dbReference>
<dbReference type="Gene3D" id="1.20.1250.20">
    <property type="entry name" value="MFS general substrate transporter like domains"/>
    <property type="match status" value="2"/>
</dbReference>
<dbReference type="EMBL" id="JADCTT010000003">
    <property type="protein sequence ID" value="KAF9755906.1"/>
    <property type="molecule type" value="Genomic_DNA"/>
</dbReference>
<evidence type="ECO:0000256" key="3">
    <source>
        <dbReference type="SAM" id="MobiDB-lite"/>
    </source>
</evidence>
<protein>
    <recommendedName>
        <fullName evidence="5">Major facilitator superfamily (MFS) profile domain-containing protein</fullName>
    </recommendedName>
</protein>
<proteinExistence type="inferred from homology"/>
<feature type="transmembrane region" description="Helical" evidence="4">
    <location>
        <begin position="347"/>
        <end position="367"/>
    </location>
</feature>
<evidence type="ECO:0000256" key="4">
    <source>
        <dbReference type="SAM" id="Phobius"/>
    </source>
</evidence>
<keyword evidence="4" id="KW-0472">Membrane</keyword>
<organism evidence="6 7">
    <name type="scientific">Bionectria ochroleuca</name>
    <name type="common">Gliocladium roseum</name>
    <dbReference type="NCBI Taxonomy" id="29856"/>
    <lineage>
        <taxon>Eukaryota</taxon>
        <taxon>Fungi</taxon>
        <taxon>Dikarya</taxon>
        <taxon>Ascomycota</taxon>
        <taxon>Pezizomycotina</taxon>
        <taxon>Sordariomycetes</taxon>
        <taxon>Hypocreomycetidae</taxon>
        <taxon>Hypocreales</taxon>
        <taxon>Bionectriaceae</taxon>
        <taxon>Clonostachys</taxon>
    </lineage>
</organism>
<dbReference type="GO" id="GO:0022857">
    <property type="term" value="F:transmembrane transporter activity"/>
    <property type="evidence" value="ECO:0007669"/>
    <property type="project" value="InterPro"/>
</dbReference>
<gene>
    <name evidence="6" type="ORF">IM811_011347</name>
</gene>
<feature type="transmembrane region" description="Helical" evidence="4">
    <location>
        <begin position="80"/>
        <end position="100"/>
    </location>
</feature>
<feature type="region of interest" description="Disordered" evidence="3">
    <location>
        <begin position="1"/>
        <end position="37"/>
    </location>
</feature>
<evidence type="ECO:0000313" key="7">
    <source>
        <dbReference type="Proteomes" id="UP000616885"/>
    </source>
</evidence>
<dbReference type="PROSITE" id="PS50850">
    <property type="entry name" value="MFS"/>
    <property type="match status" value="1"/>
</dbReference>
<evidence type="ECO:0000256" key="1">
    <source>
        <dbReference type="ARBA" id="ARBA00004141"/>
    </source>
</evidence>
<comment type="subcellular location">
    <subcellularLocation>
        <location evidence="1">Membrane</location>
        <topology evidence="1">Multi-pass membrane protein</topology>
    </subcellularLocation>
</comment>
<feature type="transmembrane region" description="Helical" evidence="4">
    <location>
        <begin position="150"/>
        <end position="168"/>
    </location>
</feature>
<feature type="transmembrane region" description="Helical" evidence="4">
    <location>
        <begin position="208"/>
        <end position="227"/>
    </location>
</feature>
<keyword evidence="4" id="KW-1133">Transmembrane helix</keyword>
<sequence length="477" mass="52044">MAGVTSVPADHQDDMREKDQKRRPGHGNGSSSQHILPIVAKGDLKKSHDLEKQQESLPGEELMPRDVVDMPTEQVSEKGFAPWIFVLSAHLAIMDSWGVVNSYGVFQPYYMTLLDRSPDDVSWIGSMEVFFLFFLGFFTGRLTDAGYFRHLYITGAFLLCFGVFMASLCTQYWQFLLAQGICIGLGNGLLFTPCMTIAGSYFKKKRSLAFGIISAGSVTGGLVFPSMVRQLLPRIGLPWTLRAIGFIQLGTLIIAGIFLQSHAEPRHSSGPLFNLGTFKKLEYTFYVIGAFMAFWSSFFAYQYIATFSRDILGLSYPSSLDLILILGGAGGPGRVIPGYFGDKVGPVNLYLFCTLVTGVITFCWAAVHTVSGMYAWTVFYGITIGGVQSLFPAGLLSLADDPKEQGTRIGMACTVVSFATLTGAPICGAIIRAQGGEYIGAQVFAGLSLVTAAIFLFLARWIRLRDLGYGAFAAVRL</sequence>
<feature type="transmembrane region" description="Helical" evidence="4">
    <location>
        <begin position="174"/>
        <end position="196"/>
    </location>
</feature>
<feature type="transmembrane region" description="Helical" evidence="4">
    <location>
        <begin position="409"/>
        <end position="433"/>
    </location>
</feature>
<reference evidence="6" key="1">
    <citation type="submission" date="2020-10" db="EMBL/GenBank/DDBJ databases">
        <title>High-Quality Genome Resource of Clonostachys rosea strain S41 by Oxford Nanopore Long-Read Sequencing.</title>
        <authorList>
            <person name="Wang H."/>
        </authorList>
    </citation>
    <scope>NUCLEOTIDE SEQUENCE</scope>
    <source>
        <strain evidence="6">S41</strain>
    </source>
</reference>
<name>A0A8H7NHT6_BIOOC</name>
<dbReference type="InterPro" id="IPR020846">
    <property type="entry name" value="MFS_dom"/>
</dbReference>